<accession>A0A8H7Y9M1</accession>
<comment type="caution">
    <text evidence="1">The sequence shown here is derived from an EMBL/GenBank/DDBJ whole genome shotgun (WGS) entry which is preliminary data.</text>
</comment>
<proteinExistence type="predicted"/>
<name>A0A8H7Y9M1_PSICU</name>
<dbReference type="AlphaFoldDB" id="A0A8H7Y9M1"/>
<gene>
    <name evidence="1" type="ORF">JR316_000070</name>
</gene>
<evidence type="ECO:0000313" key="1">
    <source>
        <dbReference type="EMBL" id="KAG5173414.1"/>
    </source>
</evidence>
<dbReference type="OrthoDB" id="539213at2759"/>
<reference evidence="1" key="1">
    <citation type="submission" date="2021-02" db="EMBL/GenBank/DDBJ databases">
        <title>Psilocybe cubensis genome.</title>
        <authorList>
            <person name="Mckernan K.J."/>
            <person name="Crawford S."/>
            <person name="Trippe A."/>
            <person name="Kane L.T."/>
            <person name="Mclaughlin S."/>
        </authorList>
    </citation>
    <scope>NUCLEOTIDE SEQUENCE [LARGE SCALE GENOMIC DNA]</scope>
    <source>
        <strain evidence="1">MGC-MH-2018</strain>
    </source>
</reference>
<protein>
    <submittedName>
        <fullName evidence="1">Uncharacterized protein</fullName>
    </submittedName>
</protein>
<organism evidence="1">
    <name type="scientific">Psilocybe cubensis</name>
    <name type="common">Psychedelic mushroom</name>
    <name type="synonym">Stropharia cubensis</name>
    <dbReference type="NCBI Taxonomy" id="181762"/>
    <lineage>
        <taxon>Eukaryota</taxon>
        <taxon>Fungi</taxon>
        <taxon>Dikarya</taxon>
        <taxon>Basidiomycota</taxon>
        <taxon>Agaricomycotina</taxon>
        <taxon>Agaricomycetes</taxon>
        <taxon>Agaricomycetidae</taxon>
        <taxon>Agaricales</taxon>
        <taxon>Agaricineae</taxon>
        <taxon>Strophariaceae</taxon>
        <taxon>Psilocybe</taxon>
    </lineage>
</organism>
<dbReference type="EMBL" id="JAFIQS010000001">
    <property type="protein sequence ID" value="KAG5173414.1"/>
    <property type="molecule type" value="Genomic_DNA"/>
</dbReference>
<sequence length="392" mass="44866">MATFPELVDDFLISLAELPLDASREDVNVALFDCFRSEQQLRHWFAQFRQHPKLTADPYLGLIDIFELHDNVLRSRPRSETEAVYVWSFSDGSTEEFPTRHLLPLGPDMLRPRGSRAIVPTLEMFQRNFEVFTHGALSRLPNWDNMAVAGGSVLGCLSPPLSSSTTNFELNELYQSSAYQGSDIDLFLYGITHSEIYDPDLPSYPQGLSLLLVGELEIKRPAHYVNLHQKAPRVPRSRRLPGPVTIQTADLKELLYSNNYEYFRVPYFEGINALKIHQMVQSFDKKANSKYNKANEHRNLHRHAVFSRNMMECLGDFCVNCPSPQNADEERMIQNEVMYIRGPARFIESDPGRQMIGSFNPITIDDWTEGAYRVAHELSQASEEDVPMEESN</sequence>